<comment type="similarity">
    <text evidence="1">Belongs to the UPF0749 family.</text>
</comment>
<evidence type="ECO:0000313" key="4">
    <source>
        <dbReference type="Proteomes" id="UP001247542"/>
    </source>
</evidence>
<dbReference type="PANTHER" id="PTHR37313:SF4">
    <property type="entry name" value="CONSERVED MEMBRANE PROTEIN-RELATED"/>
    <property type="match status" value="1"/>
</dbReference>
<protein>
    <submittedName>
        <fullName evidence="3">DUF881 domain-containing protein</fullName>
    </submittedName>
</protein>
<dbReference type="Gene3D" id="3.30.70.1880">
    <property type="entry name" value="Protein of unknown function DUF881"/>
    <property type="match status" value="1"/>
</dbReference>
<comment type="caution">
    <text evidence="3">The sequence shown here is derived from an EMBL/GenBank/DDBJ whole genome shotgun (WGS) entry which is preliminary data.</text>
</comment>
<sequence>MLARFLVPACAGLLFMLPHGDPHGTARYTGTDVHALVMKKQQVVNQIKTENQQLRGELTKQLNNQLTNQGPANTAEPSVPSGITGSGITVTLTDAVVPDTLPKDTNVDDLVIHQQDIEATLNALWTGGAEAVSVQGNNVTMTSTIRCVGNVINIDGHLYSPPYEISAIGNNAQLRTALNNDPQIQVIQAYVVRYGLGFSVKDSTEITIKTPEKMAELKYAKAME</sequence>
<reference evidence="3 4" key="1">
    <citation type="submission" date="2023-06" db="EMBL/GenBank/DDBJ databases">
        <title>Draft genome sequence of Gleimia hominis type strain CCUG 57540T.</title>
        <authorList>
            <person name="Salva-Serra F."/>
            <person name="Cardew S."/>
            <person name="Jensie Markopoulos S."/>
            <person name="Ohlen M."/>
            <person name="Inganas E."/>
            <person name="Svensson-Stadler L."/>
            <person name="Moore E.R.B."/>
        </authorList>
    </citation>
    <scope>NUCLEOTIDE SEQUENCE [LARGE SCALE GENOMIC DNA]</scope>
    <source>
        <strain evidence="3 4">CCUG 57540</strain>
    </source>
</reference>
<dbReference type="Pfam" id="PF05949">
    <property type="entry name" value="DUF881"/>
    <property type="match status" value="1"/>
</dbReference>
<evidence type="ECO:0000256" key="2">
    <source>
        <dbReference type="SAM" id="Coils"/>
    </source>
</evidence>
<keyword evidence="2" id="KW-0175">Coiled coil</keyword>
<dbReference type="PANTHER" id="PTHR37313">
    <property type="entry name" value="UPF0749 PROTEIN RV1825"/>
    <property type="match status" value="1"/>
</dbReference>
<dbReference type="EMBL" id="JASXSX010000001">
    <property type="protein sequence ID" value="MDT3766800.1"/>
    <property type="molecule type" value="Genomic_DNA"/>
</dbReference>
<evidence type="ECO:0000256" key="1">
    <source>
        <dbReference type="ARBA" id="ARBA00009108"/>
    </source>
</evidence>
<proteinExistence type="inferred from homology"/>
<organism evidence="3 4">
    <name type="scientific">Gleimia hominis</name>
    <dbReference type="NCBI Taxonomy" id="595468"/>
    <lineage>
        <taxon>Bacteria</taxon>
        <taxon>Bacillati</taxon>
        <taxon>Actinomycetota</taxon>
        <taxon>Actinomycetes</taxon>
        <taxon>Actinomycetales</taxon>
        <taxon>Actinomycetaceae</taxon>
        <taxon>Gleimia</taxon>
    </lineage>
</organism>
<keyword evidence="4" id="KW-1185">Reference proteome</keyword>
<dbReference type="InterPro" id="IPR010273">
    <property type="entry name" value="DUF881"/>
</dbReference>
<feature type="coiled-coil region" evidence="2">
    <location>
        <begin position="37"/>
        <end position="64"/>
    </location>
</feature>
<dbReference type="Proteomes" id="UP001247542">
    <property type="component" value="Unassembled WGS sequence"/>
</dbReference>
<accession>A0ABU3I8U8</accession>
<evidence type="ECO:0000313" key="3">
    <source>
        <dbReference type="EMBL" id="MDT3766800.1"/>
    </source>
</evidence>
<gene>
    <name evidence="3" type="ORF">QS713_01815</name>
</gene>
<name>A0ABU3I8U8_9ACTO</name>